<feature type="transmembrane region" description="Helical" evidence="3">
    <location>
        <begin position="60"/>
        <end position="81"/>
    </location>
</feature>
<dbReference type="GO" id="GO:0005886">
    <property type="term" value="C:plasma membrane"/>
    <property type="evidence" value="ECO:0007669"/>
    <property type="project" value="TreeGrafter"/>
</dbReference>
<reference evidence="5 6" key="1">
    <citation type="submission" date="2018-06" db="EMBL/GenBank/DDBJ databases">
        <authorList>
            <consortium name="Pathogen Informatics"/>
            <person name="Doyle S."/>
        </authorList>
    </citation>
    <scope>NUCLEOTIDE SEQUENCE [LARGE SCALE GENOMIC DNA]</scope>
    <source>
        <strain evidence="5 6">NCTC12119</strain>
    </source>
</reference>
<dbReference type="InterPro" id="IPR014032">
    <property type="entry name" value="Peptidase_A24A_bac"/>
</dbReference>
<feature type="transmembrane region" description="Helical" evidence="3">
    <location>
        <begin position="37"/>
        <end position="53"/>
    </location>
</feature>
<evidence type="ECO:0000313" key="5">
    <source>
        <dbReference type="EMBL" id="SUW61974.1"/>
    </source>
</evidence>
<evidence type="ECO:0000256" key="2">
    <source>
        <dbReference type="RuleBase" id="RU003793"/>
    </source>
</evidence>
<dbReference type="PANTHER" id="PTHR30487:SF0">
    <property type="entry name" value="PREPILIN LEADER PEPTIDASE_N-METHYLTRANSFERASE-RELATED"/>
    <property type="match status" value="1"/>
</dbReference>
<keyword evidence="3" id="KW-0812">Transmembrane</keyword>
<comment type="similarity">
    <text evidence="1 2">Belongs to the peptidase A24 family.</text>
</comment>
<dbReference type="RefSeq" id="WP_115627102.1">
    <property type="nucleotide sequence ID" value="NZ_UIGI01000001.1"/>
</dbReference>
<evidence type="ECO:0000313" key="6">
    <source>
        <dbReference type="Proteomes" id="UP000255528"/>
    </source>
</evidence>
<gene>
    <name evidence="5" type="primary">outO</name>
    <name evidence="5" type="ORF">NCTC12119_00378</name>
</gene>
<protein>
    <submittedName>
        <fullName evidence="5">Pectic enzymes secretion protein outO</fullName>
    </submittedName>
</protein>
<dbReference type="AlphaFoldDB" id="A0A381C224"/>
<dbReference type="Proteomes" id="UP000255528">
    <property type="component" value="Unassembled WGS sequence"/>
</dbReference>
<dbReference type="GO" id="GO:0004190">
    <property type="term" value="F:aspartic-type endopeptidase activity"/>
    <property type="evidence" value="ECO:0007669"/>
    <property type="project" value="InterPro"/>
</dbReference>
<dbReference type="GO" id="GO:0006465">
    <property type="term" value="P:signal peptide processing"/>
    <property type="evidence" value="ECO:0007669"/>
    <property type="project" value="TreeGrafter"/>
</dbReference>
<dbReference type="EMBL" id="UIGI01000001">
    <property type="protein sequence ID" value="SUW61974.1"/>
    <property type="molecule type" value="Genomic_DNA"/>
</dbReference>
<keyword evidence="3" id="KW-1133">Transmembrane helix</keyword>
<feature type="transmembrane region" description="Helical" evidence="3">
    <location>
        <begin position="101"/>
        <end position="124"/>
    </location>
</feature>
<dbReference type="Pfam" id="PF01478">
    <property type="entry name" value="Peptidase_A24"/>
    <property type="match status" value="1"/>
</dbReference>
<evidence type="ECO:0000256" key="1">
    <source>
        <dbReference type="ARBA" id="ARBA00005801"/>
    </source>
</evidence>
<evidence type="ECO:0000259" key="4">
    <source>
        <dbReference type="Pfam" id="PF01478"/>
    </source>
</evidence>
<evidence type="ECO:0000256" key="3">
    <source>
        <dbReference type="SAM" id="Phobius"/>
    </source>
</evidence>
<feature type="transmembrane region" description="Helical" evidence="3">
    <location>
        <begin position="7"/>
        <end position="25"/>
    </location>
</feature>
<name>A0A381C224_9ENTR</name>
<dbReference type="PANTHER" id="PTHR30487">
    <property type="entry name" value="TYPE 4 PREPILIN-LIKE PROTEINS LEADER PEPTIDE-PROCESSING ENZYME"/>
    <property type="match status" value="1"/>
</dbReference>
<keyword evidence="3" id="KW-0472">Membrane</keyword>
<dbReference type="InterPro" id="IPR050882">
    <property type="entry name" value="Prepilin_peptidase/N-MTase"/>
</dbReference>
<feature type="domain" description="Prepilin type IV endopeptidase peptidase" evidence="4">
    <location>
        <begin position="17"/>
        <end position="123"/>
    </location>
</feature>
<dbReference type="PRINTS" id="PR00864">
    <property type="entry name" value="PREPILNPTASE"/>
</dbReference>
<organism evidence="5 6">
    <name type="scientific">Buttiauxella agrestis</name>
    <dbReference type="NCBI Taxonomy" id="82977"/>
    <lineage>
        <taxon>Bacteria</taxon>
        <taxon>Pseudomonadati</taxon>
        <taxon>Pseudomonadota</taxon>
        <taxon>Gammaproteobacteria</taxon>
        <taxon>Enterobacterales</taxon>
        <taxon>Enterobacteriaceae</taxon>
        <taxon>Buttiauxella</taxon>
    </lineage>
</organism>
<proteinExistence type="inferred from homology"/>
<sequence length="170" mass="18977">MFISSTPVLLLFIVLHVGLLLRLAWIDYRSLLLPDRLNYPLLWSGLIFQICFAPEHLSDCVLGAIIGYLSLWVLYWVYYYWRGWEGIGYGDMKLLSALGAWHGWQSLGWITLAAATSGLLFALITKLLLGNRLSLATTPLPFGPNLAIAGGSVGWICSSLPQFKELSFLL</sequence>
<dbReference type="InterPro" id="IPR000045">
    <property type="entry name" value="Prepilin_IV_endopep_pep"/>
</dbReference>
<accession>A0A381C224</accession>
<dbReference type="Gene3D" id="1.20.120.1220">
    <property type="match status" value="1"/>
</dbReference>